<dbReference type="Pfam" id="PF00005">
    <property type="entry name" value="ABC_tran"/>
    <property type="match status" value="1"/>
</dbReference>
<dbReference type="GO" id="GO:0005524">
    <property type="term" value="F:ATP binding"/>
    <property type="evidence" value="ECO:0007669"/>
    <property type="project" value="UniProtKB-KW"/>
</dbReference>
<evidence type="ECO:0000313" key="11">
    <source>
        <dbReference type="Proteomes" id="UP000767854"/>
    </source>
</evidence>
<keyword evidence="5 7" id="KW-1133">Transmembrane helix</keyword>
<proteinExistence type="predicted"/>
<dbReference type="PROSITE" id="PS50893">
    <property type="entry name" value="ABC_TRANSPORTER_2"/>
    <property type="match status" value="1"/>
</dbReference>
<dbReference type="Pfam" id="PF00664">
    <property type="entry name" value="ABC_membrane"/>
    <property type="match status" value="1"/>
</dbReference>
<protein>
    <submittedName>
        <fullName evidence="10">ATP-binding cassette subfamily C protein</fullName>
    </submittedName>
</protein>
<dbReference type="RefSeq" id="WP_204664601.1">
    <property type="nucleotide sequence ID" value="NZ_JAFBDT010000015.1"/>
</dbReference>
<dbReference type="SMART" id="SM00382">
    <property type="entry name" value="AAA"/>
    <property type="match status" value="1"/>
</dbReference>
<accession>A0ABS2MSD5</accession>
<dbReference type="PROSITE" id="PS50929">
    <property type="entry name" value="ABC_TM1F"/>
    <property type="match status" value="1"/>
</dbReference>
<evidence type="ECO:0000313" key="10">
    <source>
        <dbReference type="EMBL" id="MBM7562309.1"/>
    </source>
</evidence>
<keyword evidence="11" id="KW-1185">Reference proteome</keyword>
<keyword evidence="2 7" id="KW-0812">Transmembrane</keyword>
<evidence type="ECO:0000256" key="7">
    <source>
        <dbReference type="SAM" id="Phobius"/>
    </source>
</evidence>
<dbReference type="SUPFAM" id="SSF90123">
    <property type="entry name" value="ABC transporter transmembrane region"/>
    <property type="match status" value="1"/>
</dbReference>
<reference evidence="10 11" key="1">
    <citation type="submission" date="2021-01" db="EMBL/GenBank/DDBJ databases">
        <title>Genomic Encyclopedia of Type Strains, Phase IV (KMG-IV): sequencing the most valuable type-strain genomes for metagenomic binning, comparative biology and taxonomic classification.</title>
        <authorList>
            <person name="Goeker M."/>
        </authorList>
    </citation>
    <scope>NUCLEOTIDE SEQUENCE [LARGE SCALE GENOMIC DNA]</scope>
    <source>
        <strain evidence="10 11">DSM 24436</strain>
    </source>
</reference>
<name>A0ABS2MSD5_9FIRM</name>
<comment type="caution">
    <text evidence="10">The sequence shown here is derived from an EMBL/GenBank/DDBJ whole genome shotgun (WGS) entry which is preliminary data.</text>
</comment>
<evidence type="ECO:0000256" key="2">
    <source>
        <dbReference type="ARBA" id="ARBA00022692"/>
    </source>
</evidence>
<dbReference type="Gene3D" id="3.40.50.300">
    <property type="entry name" value="P-loop containing nucleotide triphosphate hydrolases"/>
    <property type="match status" value="1"/>
</dbReference>
<feature type="transmembrane region" description="Helical" evidence="7">
    <location>
        <begin position="136"/>
        <end position="154"/>
    </location>
</feature>
<dbReference type="InterPro" id="IPR036640">
    <property type="entry name" value="ABC1_TM_sf"/>
</dbReference>
<dbReference type="Gene3D" id="1.20.1560.10">
    <property type="entry name" value="ABC transporter type 1, transmembrane domain"/>
    <property type="match status" value="1"/>
</dbReference>
<evidence type="ECO:0000256" key="3">
    <source>
        <dbReference type="ARBA" id="ARBA00022741"/>
    </source>
</evidence>
<dbReference type="SUPFAM" id="SSF52540">
    <property type="entry name" value="P-loop containing nucleoside triphosphate hydrolases"/>
    <property type="match status" value="1"/>
</dbReference>
<evidence type="ECO:0000259" key="9">
    <source>
        <dbReference type="PROSITE" id="PS50929"/>
    </source>
</evidence>
<feature type="domain" description="ABC transmembrane type-1" evidence="9">
    <location>
        <begin position="17"/>
        <end position="303"/>
    </location>
</feature>
<evidence type="ECO:0000256" key="6">
    <source>
        <dbReference type="ARBA" id="ARBA00023136"/>
    </source>
</evidence>
<dbReference type="InterPro" id="IPR027417">
    <property type="entry name" value="P-loop_NTPase"/>
</dbReference>
<dbReference type="Proteomes" id="UP000767854">
    <property type="component" value="Unassembled WGS sequence"/>
</dbReference>
<dbReference type="PANTHER" id="PTHR43394:SF1">
    <property type="entry name" value="ATP-BINDING CASSETTE SUB-FAMILY B MEMBER 10, MITOCHONDRIAL"/>
    <property type="match status" value="1"/>
</dbReference>
<dbReference type="PANTHER" id="PTHR43394">
    <property type="entry name" value="ATP-DEPENDENT PERMEASE MDL1, MITOCHONDRIAL"/>
    <property type="match status" value="1"/>
</dbReference>
<dbReference type="EMBL" id="JAFBDT010000015">
    <property type="protein sequence ID" value="MBM7562309.1"/>
    <property type="molecule type" value="Genomic_DNA"/>
</dbReference>
<organism evidence="10 11">
    <name type="scientific">Fusibacter tunisiensis</name>
    <dbReference type="NCBI Taxonomy" id="1008308"/>
    <lineage>
        <taxon>Bacteria</taxon>
        <taxon>Bacillati</taxon>
        <taxon>Bacillota</taxon>
        <taxon>Clostridia</taxon>
        <taxon>Eubacteriales</taxon>
        <taxon>Eubacteriales Family XII. Incertae Sedis</taxon>
        <taxon>Fusibacter</taxon>
    </lineage>
</organism>
<keyword evidence="3" id="KW-0547">Nucleotide-binding</keyword>
<dbReference type="InterPro" id="IPR039421">
    <property type="entry name" value="Type_1_exporter"/>
</dbReference>
<keyword evidence="4 10" id="KW-0067">ATP-binding</keyword>
<sequence>MLKRIYAMSWHYGKHLILMNLLLLLIYSGEIVIPLIFSDFIDAITGWNPEITDTSFIGRSIIRIGFLAILIIVAKYIYGLVSTYVSGKVKNDMINALDEKIENAPLAELKKYNPAALNNRLFNDAITCIQFALDNLLVAIIKLISTGVLFYLIYKVSYLLIFAVVVALVANIIGIIITNKQVYRKGYAVRDQTNMYHAKHYDRLSTIRETKVNSWYDSSGIEMNTTFKDLLDKEIAMAKVLATIENIGVLTHNLSLMLVILIGGNLVLNDGITIGQLILVTTYTHMCIGNSDYFLKLGQGYQHALLCYKRLKEFYAMECEPNGSEGIDHIVSVDAIDLGFQYVEGAPLFEGKTFSFNKGKIYCIKGENGQGKTTLIDILIGINSRFNGNLFFNACDIRCLNMRSIRREKISVVLQEPILQRMSVKKNLTRGISEYELNELHALCQAFHIEDSVAHDDVDHLSGGEKQKVALIRGLLKESEVLILDEPVSALDSEGVETLKEELLKRKHKMITLIISHNETLFDIVDEFIVLKS</sequence>
<feature type="transmembrane region" description="Helical" evidence="7">
    <location>
        <begin position="21"/>
        <end position="41"/>
    </location>
</feature>
<dbReference type="InterPro" id="IPR011527">
    <property type="entry name" value="ABC1_TM_dom"/>
</dbReference>
<dbReference type="InterPro" id="IPR017871">
    <property type="entry name" value="ABC_transporter-like_CS"/>
</dbReference>
<evidence type="ECO:0000256" key="4">
    <source>
        <dbReference type="ARBA" id="ARBA00022840"/>
    </source>
</evidence>
<feature type="domain" description="ABC transporter" evidence="8">
    <location>
        <begin position="333"/>
        <end position="533"/>
    </location>
</feature>
<evidence type="ECO:0000259" key="8">
    <source>
        <dbReference type="PROSITE" id="PS50893"/>
    </source>
</evidence>
<comment type="subcellular location">
    <subcellularLocation>
        <location evidence="1">Cell membrane</location>
        <topology evidence="1">Multi-pass membrane protein</topology>
    </subcellularLocation>
</comment>
<dbReference type="InterPro" id="IPR003439">
    <property type="entry name" value="ABC_transporter-like_ATP-bd"/>
</dbReference>
<feature type="transmembrane region" description="Helical" evidence="7">
    <location>
        <begin position="61"/>
        <end position="81"/>
    </location>
</feature>
<dbReference type="InterPro" id="IPR003593">
    <property type="entry name" value="AAA+_ATPase"/>
</dbReference>
<dbReference type="PROSITE" id="PS00211">
    <property type="entry name" value="ABC_TRANSPORTER_1"/>
    <property type="match status" value="1"/>
</dbReference>
<evidence type="ECO:0000256" key="1">
    <source>
        <dbReference type="ARBA" id="ARBA00004651"/>
    </source>
</evidence>
<keyword evidence="6 7" id="KW-0472">Membrane</keyword>
<evidence type="ECO:0000256" key="5">
    <source>
        <dbReference type="ARBA" id="ARBA00022989"/>
    </source>
</evidence>
<gene>
    <name evidence="10" type="ORF">JOC49_001853</name>
</gene>
<feature type="transmembrane region" description="Helical" evidence="7">
    <location>
        <begin position="160"/>
        <end position="178"/>
    </location>
</feature>